<reference evidence="2 3" key="1">
    <citation type="submission" date="2020-09" db="EMBL/GenBank/DDBJ databases">
        <title>Parvimonas S3374 sp. nov.</title>
        <authorList>
            <person name="Buhl M."/>
        </authorList>
    </citation>
    <scope>NUCLEOTIDE SEQUENCE [LARGE SCALE GENOMIC DNA]</scope>
    <source>
        <strain evidence="2 3">S3374</strain>
    </source>
</reference>
<dbReference type="RefSeq" id="WP_201275157.1">
    <property type="nucleotide sequence ID" value="NZ_JACVDA010000005.1"/>
</dbReference>
<accession>A0ABS1C7R8</accession>
<comment type="caution">
    <text evidence="2">The sequence shown here is derived from an EMBL/GenBank/DDBJ whole genome shotgun (WGS) entry which is preliminary data.</text>
</comment>
<proteinExistence type="predicted"/>
<sequence>MKLINTEVYTKEELVFIINELLQDKYTYYKSRPINNIILKKQDIYIKEIEELEKEKLDLLNKGFNSIAKLDYVEKQLANLEEKLNKVTNSLVTE</sequence>
<evidence type="ECO:0000313" key="2">
    <source>
        <dbReference type="EMBL" id="MBK1468128.1"/>
    </source>
</evidence>
<feature type="coiled-coil region" evidence="1">
    <location>
        <begin position="35"/>
        <end position="90"/>
    </location>
</feature>
<keyword evidence="1" id="KW-0175">Coiled coil</keyword>
<protein>
    <submittedName>
        <fullName evidence="2">Uncharacterized protein</fullName>
    </submittedName>
</protein>
<evidence type="ECO:0000313" key="3">
    <source>
        <dbReference type="Proteomes" id="UP000823123"/>
    </source>
</evidence>
<dbReference type="EMBL" id="JACVDA010000005">
    <property type="protein sequence ID" value="MBK1468128.1"/>
    <property type="molecule type" value="Genomic_DNA"/>
</dbReference>
<organism evidence="2 3">
    <name type="scientific">Parvimonas parva</name>
    <dbReference type="NCBI Taxonomy" id="2769485"/>
    <lineage>
        <taxon>Bacteria</taxon>
        <taxon>Bacillati</taxon>
        <taxon>Bacillota</taxon>
        <taxon>Tissierellia</taxon>
        <taxon>Tissierellales</taxon>
        <taxon>Peptoniphilaceae</taxon>
        <taxon>Parvimonas</taxon>
    </lineage>
</organism>
<evidence type="ECO:0000256" key="1">
    <source>
        <dbReference type="SAM" id="Coils"/>
    </source>
</evidence>
<dbReference type="Proteomes" id="UP000823123">
    <property type="component" value="Unassembled WGS sequence"/>
</dbReference>
<name>A0ABS1C7R8_9FIRM</name>
<gene>
    <name evidence="2" type="ORF">IBJ83_02195</name>
</gene>
<keyword evidence="3" id="KW-1185">Reference proteome</keyword>